<keyword evidence="1" id="KW-0472">Membrane</keyword>
<evidence type="ECO:0000256" key="1">
    <source>
        <dbReference type="SAM" id="Phobius"/>
    </source>
</evidence>
<protein>
    <submittedName>
        <fullName evidence="2">Uncharacterized protein</fullName>
    </submittedName>
</protein>
<keyword evidence="3" id="KW-1185">Reference proteome</keyword>
<dbReference type="RefSeq" id="WP_157484748.1">
    <property type="nucleotide sequence ID" value="NZ_WOWP01000063.1"/>
</dbReference>
<reference evidence="2 3" key="1">
    <citation type="submission" date="2019-12" db="EMBL/GenBank/DDBJ databases">
        <authorList>
            <person name="Sun J.-Q."/>
        </authorList>
    </citation>
    <scope>NUCLEOTIDE SEQUENCE [LARGE SCALE GENOMIC DNA]</scope>
    <source>
        <strain evidence="2 3">JCM 17928</strain>
    </source>
</reference>
<comment type="caution">
    <text evidence="2">The sequence shown here is derived from an EMBL/GenBank/DDBJ whole genome shotgun (WGS) entry which is preliminary data.</text>
</comment>
<organism evidence="2 3">
    <name type="scientific">Flavobacterium rakeshii</name>
    <dbReference type="NCBI Taxonomy" id="1038845"/>
    <lineage>
        <taxon>Bacteria</taxon>
        <taxon>Pseudomonadati</taxon>
        <taxon>Bacteroidota</taxon>
        <taxon>Flavobacteriia</taxon>
        <taxon>Flavobacteriales</taxon>
        <taxon>Flavobacteriaceae</taxon>
        <taxon>Flavobacterium</taxon>
    </lineage>
</organism>
<evidence type="ECO:0000313" key="2">
    <source>
        <dbReference type="EMBL" id="MUV05498.1"/>
    </source>
</evidence>
<feature type="transmembrane region" description="Helical" evidence="1">
    <location>
        <begin position="83"/>
        <end position="103"/>
    </location>
</feature>
<dbReference type="AlphaFoldDB" id="A0A6N8HIL1"/>
<keyword evidence="1" id="KW-1133">Transmembrane helix</keyword>
<sequence>MTTTDFTLNDTAITVYQNGLEETITYNGKSVSQKSALFGTRHEFTIENDNYEVITAFDYAGRWDNKVQFRKNGKLLEEKRMQAGFLTQTAAIIILSIAIILLLKIF</sequence>
<dbReference type="Proteomes" id="UP000433945">
    <property type="component" value="Unassembled WGS sequence"/>
</dbReference>
<evidence type="ECO:0000313" key="3">
    <source>
        <dbReference type="Proteomes" id="UP000433945"/>
    </source>
</evidence>
<proteinExistence type="predicted"/>
<keyword evidence="1" id="KW-0812">Transmembrane</keyword>
<dbReference type="EMBL" id="WOWP01000063">
    <property type="protein sequence ID" value="MUV05498.1"/>
    <property type="molecule type" value="Genomic_DNA"/>
</dbReference>
<accession>A0A6N8HIL1</accession>
<name>A0A6N8HIL1_9FLAO</name>
<dbReference type="OrthoDB" id="1446628at2"/>
<gene>
    <name evidence="2" type="ORF">GN157_17425</name>
</gene>